<evidence type="ECO:0000313" key="2">
    <source>
        <dbReference type="Proteomes" id="UP000582981"/>
    </source>
</evidence>
<gene>
    <name evidence="1" type="ORF">HX829_02840</name>
</gene>
<accession>A0A7Y8BJ20</accession>
<dbReference type="AlphaFoldDB" id="A0A7Y8BJ20"/>
<name>A0A7Y8BJ20_9PSED</name>
<comment type="caution">
    <text evidence="1">The sequence shown here is derived from an EMBL/GenBank/DDBJ whole genome shotgun (WGS) entry which is preliminary data.</text>
</comment>
<organism evidence="1 2">
    <name type="scientific">Pseudomonas gingeri</name>
    <dbReference type="NCBI Taxonomy" id="117681"/>
    <lineage>
        <taxon>Bacteria</taxon>
        <taxon>Pseudomonadati</taxon>
        <taxon>Pseudomonadota</taxon>
        <taxon>Gammaproteobacteria</taxon>
        <taxon>Pseudomonadales</taxon>
        <taxon>Pseudomonadaceae</taxon>
        <taxon>Pseudomonas</taxon>
    </lineage>
</organism>
<dbReference type="RefSeq" id="WP_100943225.1">
    <property type="nucleotide sequence ID" value="NZ_JACAPU010000002.1"/>
</dbReference>
<sequence>MNKQDTAFYSLLNEIAQGKSEIRDPAEVDTLERLISFNYAQAVADVSHPQLAYSAAQMTPMGRAFLAECKAAAHPVR</sequence>
<reference evidence="1 2" key="1">
    <citation type="submission" date="2020-04" db="EMBL/GenBank/DDBJ databases">
        <title>Molecular characterization of pseudomonads from Agaricus bisporus reveal novel blotch 2 pathogens in Western Europe.</title>
        <authorList>
            <person name="Taparia T."/>
            <person name="Krijger M."/>
            <person name="Haynes E."/>
            <person name="Elpinstone J.G."/>
            <person name="Noble R."/>
            <person name="Van Der Wolf J."/>
        </authorList>
    </citation>
    <scope>NUCLEOTIDE SEQUENCE [LARGE SCALE GENOMIC DNA]</scope>
    <source>
        <strain evidence="1 2">F1001</strain>
    </source>
</reference>
<dbReference type="Proteomes" id="UP000582981">
    <property type="component" value="Unassembled WGS sequence"/>
</dbReference>
<protein>
    <submittedName>
        <fullName evidence="1">Uncharacterized protein</fullName>
    </submittedName>
</protein>
<evidence type="ECO:0000313" key="1">
    <source>
        <dbReference type="EMBL" id="NWB45417.1"/>
    </source>
</evidence>
<dbReference type="EMBL" id="JACAPU010000002">
    <property type="protein sequence ID" value="NWB45417.1"/>
    <property type="molecule type" value="Genomic_DNA"/>
</dbReference>
<proteinExistence type="predicted"/>